<reference evidence="1" key="2">
    <citation type="journal article" date="2023" name="Int. J. Mol. Sci.">
        <title>De Novo Assembly and Annotation of 11 Diverse Shrub Willow (Salix) Genomes Reveals Novel Gene Organization in Sex-Linked Regions.</title>
        <authorList>
            <person name="Hyden B."/>
            <person name="Feng K."/>
            <person name="Yates T.B."/>
            <person name="Jawdy S."/>
            <person name="Cereghino C."/>
            <person name="Smart L.B."/>
            <person name="Muchero W."/>
        </authorList>
    </citation>
    <scope>NUCLEOTIDE SEQUENCE</scope>
    <source>
        <tissue evidence="1">Shoot tip</tissue>
    </source>
</reference>
<keyword evidence="2" id="KW-1185">Reference proteome</keyword>
<organism evidence="1 2">
    <name type="scientific">Salix purpurea</name>
    <name type="common">Purple osier willow</name>
    <dbReference type="NCBI Taxonomy" id="77065"/>
    <lineage>
        <taxon>Eukaryota</taxon>
        <taxon>Viridiplantae</taxon>
        <taxon>Streptophyta</taxon>
        <taxon>Embryophyta</taxon>
        <taxon>Tracheophyta</taxon>
        <taxon>Spermatophyta</taxon>
        <taxon>Magnoliopsida</taxon>
        <taxon>eudicotyledons</taxon>
        <taxon>Gunneridae</taxon>
        <taxon>Pentapetalae</taxon>
        <taxon>rosids</taxon>
        <taxon>fabids</taxon>
        <taxon>Malpighiales</taxon>
        <taxon>Salicaceae</taxon>
        <taxon>Saliceae</taxon>
        <taxon>Salix</taxon>
    </lineage>
</organism>
<gene>
    <name evidence="1" type="ORF">OIU79_017884</name>
</gene>
<evidence type="ECO:0000313" key="1">
    <source>
        <dbReference type="EMBL" id="KAJ6774577.1"/>
    </source>
</evidence>
<dbReference type="AlphaFoldDB" id="A0A9Q0WWN1"/>
<reference evidence="1" key="1">
    <citation type="submission" date="2022-11" db="EMBL/GenBank/DDBJ databases">
        <authorList>
            <person name="Hyden B.L."/>
            <person name="Feng K."/>
            <person name="Yates T."/>
            <person name="Jawdy S."/>
            <person name="Smart L.B."/>
            <person name="Muchero W."/>
        </authorList>
    </citation>
    <scope>NUCLEOTIDE SEQUENCE</scope>
    <source>
        <tissue evidence="1">Shoot tip</tissue>
    </source>
</reference>
<proteinExistence type="predicted"/>
<sequence length="74" mass="8664">MVEQWLHMDSRVSIMQELGHHNKALQPGNKEPSLFLKLLENIVSLPLHTWHLQKLMHSERFGFQNAFPQGDHLP</sequence>
<comment type="caution">
    <text evidence="1">The sequence shown here is derived from an EMBL/GenBank/DDBJ whole genome shotgun (WGS) entry which is preliminary data.</text>
</comment>
<dbReference type="EMBL" id="JAPFFK010000002">
    <property type="protein sequence ID" value="KAJ6774577.1"/>
    <property type="molecule type" value="Genomic_DNA"/>
</dbReference>
<name>A0A9Q0WWN1_SALPP</name>
<evidence type="ECO:0000313" key="2">
    <source>
        <dbReference type="Proteomes" id="UP001151532"/>
    </source>
</evidence>
<dbReference type="Proteomes" id="UP001151532">
    <property type="component" value="Chromosome 5"/>
</dbReference>
<accession>A0A9Q0WWN1</accession>
<protein>
    <submittedName>
        <fullName evidence="1">Uncharacterized protein</fullName>
    </submittedName>
</protein>